<accession>A0A2K3D9S3</accession>
<feature type="compositionally biased region" description="Low complexity" evidence="1">
    <location>
        <begin position="188"/>
        <end position="202"/>
    </location>
</feature>
<evidence type="ECO:0000313" key="3">
    <source>
        <dbReference type="EMBL" id="PNW77280.1"/>
    </source>
</evidence>
<gene>
    <name evidence="3" type="ORF">CHLRE_10g429650v5</name>
</gene>
<dbReference type="AlphaFoldDB" id="A0A2K3D9S3"/>
<dbReference type="Pfam" id="PF12697">
    <property type="entry name" value="Abhydrolase_6"/>
    <property type="match status" value="1"/>
</dbReference>
<feature type="region of interest" description="Disordered" evidence="1">
    <location>
        <begin position="182"/>
        <end position="215"/>
    </location>
</feature>
<dbReference type="GO" id="GO:0015996">
    <property type="term" value="P:chlorophyll catabolic process"/>
    <property type="evidence" value="ECO:0000318"/>
    <property type="project" value="GO_Central"/>
</dbReference>
<dbReference type="GO" id="GO:0047746">
    <property type="term" value="F:chlorophyllase activity"/>
    <property type="evidence" value="ECO:0000318"/>
    <property type="project" value="GO_Central"/>
</dbReference>
<dbReference type="KEGG" id="cre:CHLRE_10g429650v5"/>
<evidence type="ECO:0000313" key="4">
    <source>
        <dbReference type="Proteomes" id="UP000006906"/>
    </source>
</evidence>
<dbReference type="Gene3D" id="3.40.50.1820">
    <property type="entry name" value="alpha/beta hydrolase"/>
    <property type="match status" value="1"/>
</dbReference>
<dbReference type="STRING" id="3055.A0A2K3D9S3"/>
<dbReference type="Gramene" id="PNW77280">
    <property type="protein sequence ID" value="PNW77280"/>
    <property type="gene ID" value="CHLRE_10g429650v5"/>
</dbReference>
<dbReference type="PANTHER" id="PTHR33428:SF14">
    <property type="entry name" value="CARBOXYLESTERASE TYPE B DOMAIN-CONTAINING PROTEIN"/>
    <property type="match status" value="1"/>
</dbReference>
<dbReference type="EMBL" id="CM008971">
    <property type="protein sequence ID" value="PNW77280.1"/>
    <property type="molecule type" value="Genomic_DNA"/>
</dbReference>
<dbReference type="OrthoDB" id="546981at2759"/>
<evidence type="ECO:0000259" key="2">
    <source>
        <dbReference type="Pfam" id="PF12697"/>
    </source>
</evidence>
<organism evidence="3 4">
    <name type="scientific">Chlamydomonas reinhardtii</name>
    <name type="common">Chlamydomonas smithii</name>
    <dbReference type="NCBI Taxonomy" id="3055"/>
    <lineage>
        <taxon>Eukaryota</taxon>
        <taxon>Viridiplantae</taxon>
        <taxon>Chlorophyta</taxon>
        <taxon>core chlorophytes</taxon>
        <taxon>Chlorophyceae</taxon>
        <taxon>CS clade</taxon>
        <taxon>Chlamydomonadales</taxon>
        <taxon>Chlamydomonadaceae</taxon>
        <taxon>Chlamydomonas</taxon>
    </lineage>
</organism>
<sequence length="439" mass="43252">MPHYFSYVTVKDRTGEEDETAARKVSVPVEVRGLSCGGDGAGAGSAAPAPVLIFSSGFLTPAAAYGTLLQQLAAAGCVVVSYDKSFETLSYLMDDNDSVRLLAEVWRRAAELLAGRQGQQQQQQQAVGPVFLVGHSRGAKVSVLAAAAAAAAPAGAAEAYAVAIADRRGLASIVGDVLVEGGDEASSRRSQASRQQSTTTATESPQHTSAAAASSAQLPLPLPLAGVVLLDPADGAFEPQDAARYPSALAAVAATPPRVGVSAAASATSEAPAASGAGAGVGAAGGITELLPALVVGAGRGGDCVPRAKNFRAFYEAWPGPRVLVTLPDAGHLQFLDTSDGLAQSMCAAGRGVANAQVAAAAAAATVAFARGVVAATAATTPIGVGVDVGAGGGAGGGGKGWESGGGRGGLGAVELRGLCERALEGATALRFSVEAAVP</sequence>
<protein>
    <recommendedName>
        <fullName evidence="2">AB hydrolase-1 domain-containing protein</fullName>
    </recommendedName>
</protein>
<dbReference type="GeneID" id="5728111"/>
<dbReference type="PaxDb" id="3055-EDP06301"/>
<feature type="domain" description="AB hydrolase-1" evidence="2">
    <location>
        <begin position="53"/>
        <end position="343"/>
    </location>
</feature>
<dbReference type="InterPro" id="IPR000073">
    <property type="entry name" value="AB_hydrolase_1"/>
</dbReference>
<name>A0A2K3D9S3_CHLRE</name>
<dbReference type="RefSeq" id="XP_042920017.1">
    <property type="nucleotide sequence ID" value="XM_043066620.1"/>
</dbReference>
<dbReference type="ExpressionAtlas" id="A0A2K3D9S3">
    <property type="expression patterns" value="baseline and differential"/>
</dbReference>
<dbReference type="InParanoid" id="A0A2K3D9S3"/>
<reference evidence="3 4" key="1">
    <citation type="journal article" date="2007" name="Science">
        <title>The Chlamydomonas genome reveals the evolution of key animal and plant functions.</title>
        <authorList>
            <person name="Merchant S.S."/>
            <person name="Prochnik S.E."/>
            <person name="Vallon O."/>
            <person name="Harris E.H."/>
            <person name="Karpowicz S.J."/>
            <person name="Witman G.B."/>
            <person name="Terry A."/>
            <person name="Salamov A."/>
            <person name="Fritz-Laylin L.K."/>
            <person name="Marechal-Drouard L."/>
            <person name="Marshall W.F."/>
            <person name="Qu L.H."/>
            <person name="Nelson D.R."/>
            <person name="Sanderfoot A.A."/>
            <person name="Spalding M.H."/>
            <person name="Kapitonov V.V."/>
            <person name="Ren Q."/>
            <person name="Ferris P."/>
            <person name="Lindquist E."/>
            <person name="Shapiro H."/>
            <person name="Lucas S.M."/>
            <person name="Grimwood J."/>
            <person name="Schmutz J."/>
            <person name="Cardol P."/>
            <person name="Cerutti H."/>
            <person name="Chanfreau G."/>
            <person name="Chen C.L."/>
            <person name="Cognat V."/>
            <person name="Croft M.T."/>
            <person name="Dent R."/>
            <person name="Dutcher S."/>
            <person name="Fernandez E."/>
            <person name="Fukuzawa H."/>
            <person name="Gonzalez-Ballester D."/>
            <person name="Gonzalez-Halphen D."/>
            <person name="Hallmann A."/>
            <person name="Hanikenne M."/>
            <person name="Hippler M."/>
            <person name="Inwood W."/>
            <person name="Jabbari K."/>
            <person name="Kalanon M."/>
            <person name="Kuras R."/>
            <person name="Lefebvre P.A."/>
            <person name="Lemaire S.D."/>
            <person name="Lobanov A.V."/>
            <person name="Lohr M."/>
            <person name="Manuell A."/>
            <person name="Meier I."/>
            <person name="Mets L."/>
            <person name="Mittag M."/>
            <person name="Mittelmeier T."/>
            <person name="Moroney J.V."/>
            <person name="Moseley J."/>
            <person name="Napoli C."/>
            <person name="Nedelcu A.M."/>
            <person name="Niyogi K."/>
            <person name="Novoselov S.V."/>
            <person name="Paulsen I.T."/>
            <person name="Pazour G."/>
            <person name="Purton S."/>
            <person name="Ral J.P."/>
            <person name="Riano-Pachon D.M."/>
            <person name="Riekhof W."/>
            <person name="Rymarquis L."/>
            <person name="Schroda M."/>
            <person name="Stern D."/>
            <person name="Umen J."/>
            <person name="Willows R."/>
            <person name="Wilson N."/>
            <person name="Zimmer S.L."/>
            <person name="Allmer J."/>
            <person name="Balk J."/>
            <person name="Bisova K."/>
            <person name="Chen C.J."/>
            <person name="Elias M."/>
            <person name="Gendler K."/>
            <person name="Hauser C."/>
            <person name="Lamb M.R."/>
            <person name="Ledford H."/>
            <person name="Long J.C."/>
            <person name="Minagawa J."/>
            <person name="Page M.D."/>
            <person name="Pan J."/>
            <person name="Pootakham W."/>
            <person name="Roje S."/>
            <person name="Rose A."/>
            <person name="Stahlberg E."/>
            <person name="Terauchi A.M."/>
            <person name="Yang P."/>
            <person name="Ball S."/>
            <person name="Bowler C."/>
            <person name="Dieckmann C.L."/>
            <person name="Gladyshev V.N."/>
            <person name="Green P."/>
            <person name="Jorgensen R."/>
            <person name="Mayfield S."/>
            <person name="Mueller-Roeber B."/>
            <person name="Rajamani S."/>
            <person name="Sayre R.T."/>
            <person name="Brokstein P."/>
            <person name="Dubchak I."/>
            <person name="Goodstein D."/>
            <person name="Hornick L."/>
            <person name="Huang Y.W."/>
            <person name="Jhaveri J."/>
            <person name="Luo Y."/>
            <person name="Martinez D."/>
            <person name="Ngau W.C."/>
            <person name="Otillar B."/>
            <person name="Poliakov A."/>
            <person name="Porter A."/>
            <person name="Szajkowski L."/>
            <person name="Werner G."/>
            <person name="Zhou K."/>
            <person name="Grigoriev I.V."/>
            <person name="Rokhsar D.S."/>
            <person name="Grossman A.R."/>
        </authorList>
    </citation>
    <scope>NUCLEOTIDE SEQUENCE [LARGE SCALE GENOMIC DNA]</scope>
    <source>
        <strain evidence="4">CC-503</strain>
    </source>
</reference>
<evidence type="ECO:0000256" key="1">
    <source>
        <dbReference type="SAM" id="MobiDB-lite"/>
    </source>
</evidence>
<proteinExistence type="predicted"/>
<dbReference type="Proteomes" id="UP000006906">
    <property type="component" value="Chromosome 10"/>
</dbReference>
<dbReference type="InterPro" id="IPR029058">
    <property type="entry name" value="AB_hydrolase_fold"/>
</dbReference>
<dbReference type="PANTHER" id="PTHR33428">
    <property type="entry name" value="CHLOROPHYLLASE-2, CHLOROPLASTIC"/>
    <property type="match status" value="1"/>
</dbReference>
<keyword evidence="4" id="KW-1185">Reference proteome</keyword>
<dbReference type="SUPFAM" id="SSF53474">
    <property type="entry name" value="alpha/beta-Hydrolases"/>
    <property type="match status" value="1"/>
</dbReference>